<dbReference type="EMBL" id="CP023326">
    <property type="protein sequence ID" value="ATY66354.1"/>
    <property type="molecule type" value="Genomic_DNA"/>
</dbReference>
<evidence type="ECO:0000313" key="3">
    <source>
        <dbReference type="Proteomes" id="UP000323067"/>
    </source>
</evidence>
<name>A0A2H4STD9_CORMI</name>
<accession>A0A2H4STD9</accession>
<gene>
    <name evidence="2" type="ORF">A9K55_001212</name>
</gene>
<dbReference type="VEuPathDB" id="FungiDB:CCM_08281"/>
<feature type="region of interest" description="Disordered" evidence="1">
    <location>
        <begin position="168"/>
        <end position="195"/>
    </location>
</feature>
<organism evidence="2 3">
    <name type="scientific">Cordyceps militaris</name>
    <name type="common">Caterpillar fungus</name>
    <name type="synonym">Clavaria militaris</name>
    <dbReference type="NCBI Taxonomy" id="73501"/>
    <lineage>
        <taxon>Eukaryota</taxon>
        <taxon>Fungi</taxon>
        <taxon>Dikarya</taxon>
        <taxon>Ascomycota</taxon>
        <taxon>Pezizomycotina</taxon>
        <taxon>Sordariomycetes</taxon>
        <taxon>Hypocreomycetidae</taxon>
        <taxon>Hypocreales</taxon>
        <taxon>Cordycipitaceae</taxon>
        <taxon>Cordyceps</taxon>
    </lineage>
</organism>
<reference evidence="2 3" key="1">
    <citation type="journal article" date="2017" name="BMC Genomics">
        <title>Chromosome level assembly and secondary metabolite potential of the parasitic fungus Cordyceps militaris.</title>
        <authorList>
            <person name="Kramer G.J."/>
            <person name="Nodwell J.R."/>
        </authorList>
    </citation>
    <scope>NUCLEOTIDE SEQUENCE [LARGE SCALE GENOMIC DNA]</scope>
    <source>
        <strain evidence="2 3">ATCC 34164</strain>
    </source>
</reference>
<protein>
    <submittedName>
        <fullName evidence="2">Uncharacterized protein</fullName>
    </submittedName>
</protein>
<dbReference type="OrthoDB" id="3508621at2759"/>
<proteinExistence type="predicted"/>
<evidence type="ECO:0000313" key="2">
    <source>
        <dbReference type="EMBL" id="ATY66354.1"/>
    </source>
</evidence>
<dbReference type="VEuPathDB" id="FungiDB:A9K55_001212"/>
<dbReference type="Proteomes" id="UP000323067">
    <property type="component" value="Chromosome iii"/>
</dbReference>
<feature type="region of interest" description="Disordered" evidence="1">
    <location>
        <begin position="120"/>
        <end position="154"/>
    </location>
</feature>
<evidence type="ECO:0000256" key="1">
    <source>
        <dbReference type="SAM" id="MobiDB-lite"/>
    </source>
</evidence>
<sequence length="420" mass="47012">MCSQQLPITARLWRKQVEDHGLEDDTLFTIAQLKSASKIELPQFLMLRVVYDEGGTLSDLEELFADGAVTAENWKAAKASLDSCREYQDYIKGIFAGKQILGSFGLARLYQMRSSELISESDSGRGVDSSKISVQKRITRSQTQAERGSPVSKSKEAIARELAKLAFHTPKQPSGGGSSSSSGETAPSYLFSPTSGTPIPPSVADKVYRFIEDEQIVNFSLLLLLDVLTLICPAVRGFWSPYRSPFLVRDAGVEIYEARVDGVFRPQRDRPGNIIVEVKPHSRAEQNDVDVSMQESAQMAAWIADYPDLDDQIRTKKEIAALKKRKEMAARLATPLEPGQDPTPVRKYRRALISQNRRDVFITIGSYNEGYIDYIRNVNQTDSFLVMNRYGPFTVTDASHMERLCHMMLALSLQGRILNE</sequence>
<dbReference type="AlphaFoldDB" id="A0A2H4STD9"/>